<dbReference type="EMBL" id="HACG01013418">
    <property type="protein sequence ID" value="CEK60283.1"/>
    <property type="molecule type" value="Transcribed_RNA"/>
</dbReference>
<reference evidence="1" key="1">
    <citation type="submission" date="2014-12" db="EMBL/GenBank/DDBJ databases">
        <title>Insight into the proteome of Arion vulgaris.</title>
        <authorList>
            <person name="Aradska J."/>
            <person name="Bulat T."/>
            <person name="Smidak R."/>
            <person name="Sarate P."/>
            <person name="Gangsoo J."/>
            <person name="Sialana F."/>
            <person name="Bilban M."/>
            <person name="Lubec G."/>
        </authorList>
    </citation>
    <scope>NUCLEOTIDE SEQUENCE</scope>
    <source>
        <tissue evidence="1">Skin</tissue>
    </source>
</reference>
<feature type="non-terminal residue" evidence="1">
    <location>
        <position position="1"/>
    </location>
</feature>
<feature type="non-terminal residue" evidence="1">
    <location>
        <position position="69"/>
    </location>
</feature>
<name>A0A0B6YVN6_9EUPU</name>
<accession>A0A0B6YVN6</accession>
<gene>
    <name evidence="1" type="primary">ORF38968</name>
</gene>
<evidence type="ECO:0000313" key="1">
    <source>
        <dbReference type="EMBL" id="CEK60283.1"/>
    </source>
</evidence>
<organism evidence="1">
    <name type="scientific">Arion vulgaris</name>
    <dbReference type="NCBI Taxonomy" id="1028688"/>
    <lineage>
        <taxon>Eukaryota</taxon>
        <taxon>Metazoa</taxon>
        <taxon>Spiralia</taxon>
        <taxon>Lophotrochozoa</taxon>
        <taxon>Mollusca</taxon>
        <taxon>Gastropoda</taxon>
        <taxon>Heterobranchia</taxon>
        <taxon>Euthyneura</taxon>
        <taxon>Panpulmonata</taxon>
        <taxon>Eupulmonata</taxon>
        <taxon>Stylommatophora</taxon>
        <taxon>Helicina</taxon>
        <taxon>Arionoidea</taxon>
        <taxon>Arionidae</taxon>
        <taxon>Arion</taxon>
    </lineage>
</organism>
<dbReference type="AlphaFoldDB" id="A0A0B6YVN6"/>
<sequence>TTFYNSIGIDSLPPVPPNIPKTSYGHVQISEVMAWDVFLSLIPIGSTDNKVNYMEMYKDHDGIYNTMGY</sequence>
<proteinExistence type="predicted"/>
<protein>
    <submittedName>
        <fullName evidence="1">Uncharacterized protein</fullName>
    </submittedName>
</protein>